<evidence type="ECO:0000313" key="3">
    <source>
        <dbReference type="Proteomes" id="UP001174934"/>
    </source>
</evidence>
<sequence length="221" mass="24642">MLNRFWNLSLTGHDRPLGLLFACWIARPNSIVQQANLARWYFPRIAFRQASALYLIQAVSLVVGAASFITLSVSQAVGILPAFLSCNRFRGCCSLTTLGWSRTQDTHNPALNKQSLQPAEEQRATSTCPDLTRFGDSWVRYVWRRGNVIGYPSGSKRILSVAHFKLQAASRHRDWPHWLGQEAGASRLGSCQGSSATKGLAPSLLVALRAPPPRRTSYRYR</sequence>
<dbReference type="EMBL" id="JAULSR010000008">
    <property type="protein sequence ID" value="KAK0612957.1"/>
    <property type="molecule type" value="Genomic_DNA"/>
</dbReference>
<dbReference type="Proteomes" id="UP001174934">
    <property type="component" value="Unassembled WGS sequence"/>
</dbReference>
<protein>
    <submittedName>
        <fullName evidence="2">Uncharacterized protein</fullName>
    </submittedName>
</protein>
<keyword evidence="1" id="KW-1133">Transmembrane helix</keyword>
<proteinExistence type="predicted"/>
<gene>
    <name evidence="2" type="ORF">B0T17DRAFT_390858</name>
</gene>
<keyword evidence="1" id="KW-0812">Transmembrane</keyword>
<reference evidence="2" key="1">
    <citation type="submission" date="2023-06" db="EMBL/GenBank/DDBJ databases">
        <title>Genome-scale phylogeny and comparative genomics of the fungal order Sordariales.</title>
        <authorList>
            <consortium name="Lawrence Berkeley National Laboratory"/>
            <person name="Hensen N."/>
            <person name="Bonometti L."/>
            <person name="Westerberg I."/>
            <person name="Brannstrom I.O."/>
            <person name="Guillou S."/>
            <person name="Cros-Aarteil S."/>
            <person name="Calhoun S."/>
            <person name="Haridas S."/>
            <person name="Kuo A."/>
            <person name="Mondo S."/>
            <person name="Pangilinan J."/>
            <person name="Riley R."/>
            <person name="LaButti K."/>
            <person name="Andreopoulos B."/>
            <person name="Lipzen A."/>
            <person name="Chen C."/>
            <person name="Yanf M."/>
            <person name="Daum C."/>
            <person name="Ng V."/>
            <person name="Clum A."/>
            <person name="Steindorff A."/>
            <person name="Ohm R."/>
            <person name="Martin F."/>
            <person name="Silar P."/>
            <person name="Natvig D."/>
            <person name="Lalanne C."/>
            <person name="Gautier V."/>
            <person name="Ament-velasquez S.L."/>
            <person name="Kruys A."/>
            <person name="Hutchinson M.I."/>
            <person name="Powell A.J."/>
            <person name="Barry K."/>
            <person name="Miller A.N."/>
            <person name="Grigoriev I.V."/>
            <person name="Debuchy R."/>
            <person name="Gladieux P."/>
            <person name="Thoren M.H."/>
            <person name="Johannesson H."/>
        </authorList>
    </citation>
    <scope>NUCLEOTIDE SEQUENCE</scope>
    <source>
        <strain evidence="2">SMH3391-2</strain>
    </source>
</reference>
<dbReference type="AlphaFoldDB" id="A0AA39WAZ4"/>
<name>A0AA39WAZ4_9PEZI</name>
<accession>A0AA39WAZ4</accession>
<feature type="transmembrane region" description="Helical" evidence="1">
    <location>
        <begin position="52"/>
        <end position="84"/>
    </location>
</feature>
<keyword evidence="1" id="KW-0472">Membrane</keyword>
<evidence type="ECO:0000313" key="2">
    <source>
        <dbReference type="EMBL" id="KAK0612957.1"/>
    </source>
</evidence>
<evidence type="ECO:0000256" key="1">
    <source>
        <dbReference type="SAM" id="Phobius"/>
    </source>
</evidence>
<keyword evidence="3" id="KW-1185">Reference proteome</keyword>
<organism evidence="2 3">
    <name type="scientific">Bombardia bombarda</name>
    <dbReference type="NCBI Taxonomy" id="252184"/>
    <lineage>
        <taxon>Eukaryota</taxon>
        <taxon>Fungi</taxon>
        <taxon>Dikarya</taxon>
        <taxon>Ascomycota</taxon>
        <taxon>Pezizomycotina</taxon>
        <taxon>Sordariomycetes</taxon>
        <taxon>Sordariomycetidae</taxon>
        <taxon>Sordariales</taxon>
        <taxon>Lasiosphaeriaceae</taxon>
        <taxon>Bombardia</taxon>
    </lineage>
</organism>
<comment type="caution">
    <text evidence="2">The sequence shown here is derived from an EMBL/GenBank/DDBJ whole genome shotgun (WGS) entry which is preliminary data.</text>
</comment>